<gene>
    <name evidence="6" type="ORF">EPR50_G00143580</name>
</gene>
<name>A0A484CN31_PERFV</name>
<comment type="caution">
    <text evidence="6">The sequence shown here is derived from an EMBL/GenBank/DDBJ whole genome shotgun (WGS) entry which is preliminary data.</text>
</comment>
<evidence type="ECO:0000256" key="4">
    <source>
        <dbReference type="SAM" id="MobiDB-lite"/>
    </source>
</evidence>
<evidence type="ECO:0000256" key="2">
    <source>
        <dbReference type="ARBA" id="ARBA00009444"/>
    </source>
</evidence>
<dbReference type="GO" id="GO:0016020">
    <property type="term" value="C:membrane"/>
    <property type="evidence" value="ECO:0007669"/>
    <property type="project" value="UniProtKB-SubCell"/>
</dbReference>
<keyword evidence="3" id="KW-0472">Membrane</keyword>
<dbReference type="Pfam" id="PF12734">
    <property type="entry name" value="CYSTM"/>
    <property type="match status" value="1"/>
</dbReference>
<accession>A0A484CN31</accession>
<keyword evidence="7" id="KW-1185">Reference proteome</keyword>
<feature type="domain" description="Cysteine-rich transmembrane" evidence="5">
    <location>
        <begin position="86"/>
        <end position="126"/>
    </location>
</feature>
<organism evidence="6 7">
    <name type="scientific">Perca flavescens</name>
    <name type="common">American yellow perch</name>
    <name type="synonym">Morone flavescens</name>
    <dbReference type="NCBI Taxonomy" id="8167"/>
    <lineage>
        <taxon>Eukaryota</taxon>
        <taxon>Metazoa</taxon>
        <taxon>Chordata</taxon>
        <taxon>Craniata</taxon>
        <taxon>Vertebrata</taxon>
        <taxon>Euteleostomi</taxon>
        <taxon>Actinopterygii</taxon>
        <taxon>Neopterygii</taxon>
        <taxon>Teleostei</taxon>
        <taxon>Neoteleostei</taxon>
        <taxon>Acanthomorphata</taxon>
        <taxon>Eupercaria</taxon>
        <taxon>Perciformes</taxon>
        <taxon>Percoidei</taxon>
        <taxon>Percidae</taxon>
        <taxon>Percinae</taxon>
        <taxon>Perca</taxon>
    </lineage>
</organism>
<reference evidence="6 7" key="1">
    <citation type="submission" date="2019-01" db="EMBL/GenBank/DDBJ databases">
        <title>A chromosome-scale genome assembly of the yellow perch, Perca flavescens.</title>
        <authorList>
            <person name="Feron R."/>
            <person name="Morvezen R."/>
            <person name="Bestin A."/>
            <person name="Haffray P."/>
            <person name="Klopp C."/>
            <person name="Zahm M."/>
            <person name="Cabau C."/>
            <person name="Roques C."/>
            <person name="Donnadieu C."/>
            <person name="Bouchez O."/>
            <person name="Christie M."/>
            <person name="Larson W."/>
            <person name="Guiguen Y."/>
        </authorList>
    </citation>
    <scope>NUCLEOTIDE SEQUENCE [LARGE SCALE GENOMIC DNA]</scope>
    <source>
        <strain evidence="6">YP-PL-M2</strain>
        <tissue evidence="6">Blood</tissue>
    </source>
</reference>
<sequence>MNNEVPPAYFPQPPGGPSAPGYPAGFSSQPAAFPGAPYQTYPQAYTGGGDHYPFPAQSGPPGPPGPLGPYLNQPGYQGYQGYQREQPKTTVFVADPNQGINRGGDSKSSCLAGCLAAMCCCFLLDIF</sequence>
<dbReference type="InterPro" id="IPR028144">
    <property type="entry name" value="CYSTM_dom"/>
</dbReference>
<evidence type="ECO:0000256" key="1">
    <source>
        <dbReference type="ARBA" id="ARBA00004370"/>
    </source>
</evidence>
<proteinExistence type="inferred from homology"/>
<feature type="region of interest" description="Disordered" evidence="4">
    <location>
        <begin position="1"/>
        <end position="81"/>
    </location>
</feature>
<evidence type="ECO:0000313" key="7">
    <source>
        <dbReference type="Proteomes" id="UP000295070"/>
    </source>
</evidence>
<dbReference type="AlphaFoldDB" id="A0A484CN31"/>
<evidence type="ECO:0000313" key="6">
    <source>
        <dbReference type="EMBL" id="TDH05340.1"/>
    </source>
</evidence>
<comment type="similarity">
    <text evidence="2">Belongs to the CYSTM1 family.</text>
</comment>
<feature type="compositionally biased region" description="Pro residues" evidence="4">
    <location>
        <begin position="58"/>
        <end position="67"/>
    </location>
</feature>
<evidence type="ECO:0000256" key="3">
    <source>
        <dbReference type="ARBA" id="ARBA00023136"/>
    </source>
</evidence>
<feature type="compositionally biased region" description="Low complexity" evidence="4">
    <location>
        <begin position="68"/>
        <end position="81"/>
    </location>
</feature>
<comment type="subcellular location">
    <subcellularLocation>
        <location evidence="1">Membrane</location>
    </subcellularLocation>
</comment>
<dbReference type="EMBL" id="SCKG01000013">
    <property type="protein sequence ID" value="TDH05340.1"/>
    <property type="molecule type" value="Genomic_DNA"/>
</dbReference>
<dbReference type="Proteomes" id="UP000295070">
    <property type="component" value="Chromosome 13"/>
</dbReference>
<feature type="compositionally biased region" description="Pro residues" evidence="4">
    <location>
        <begin position="8"/>
        <end position="17"/>
    </location>
</feature>
<evidence type="ECO:0000259" key="5">
    <source>
        <dbReference type="Pfam" id="PF12734"/>
    </source>
</evidence>
<protein>
    <recommendedName>
        <fullName evidence="5">Cysteine-rich transmembrane domain-containing protein</fullName>
    </recommendedName>
</protein>